<gene>
    <name evidence="2" type="ORF">RRF57_011062</name>
</gene>
<feature type="transmembrane region" description="Helical" evidence="1">
    <location>
        <begin position="25"/>
        <end position="48"/>
    </location>
</feature>
<keyword evidence="3" id="KW-1185">Reference proteome</keyword>
<reference evidence="2 3" key="1">
    <citation type="submission" date="2023-10" db="EMBL/GenBank/DDBJ databases">
        <title>Draft genome sequence of Xylaria bambusicola isolate GMP-LS, the root and basal stem rot pathogen of sugarcane in Indonesia.</title>
        <authorList>
            <person name="Selvaraj P."/>
            <person name="Muralishankar V."/>
            <person name="Muruganantham S."/>
            <person name="Sp S."/>
            <person name="Haryani S."/>
            <person name="Lau K.J.X."/>
            <person name="Naqvi N.I."/>
        </authorList>
    </citation>
    <scope>NUCLEOTIDE SEQUENCE [LARGE SCALE GENOMIC DNA]</scope>
    <source>
        <strain evidence="2">GMP-LS</strain>
    </source>
</reference>
<protein>
    <submittedName>
        <fullName evidence="2">Uncharacterized protein</fullName>
    </submittedName>
</protein>
<keyword evidence="1" id="KW-0472">Membrane</keyword>
<sequence>MTRACVSGTIQLSATVTWYQTDDEIYALSPITLWAIAEMTCMFLVFCLSTASKTLNTPGDSVARLKSWLVPASERSAKSMGSTLNRSVVLDTPLGNAAYSMINGSSAESRKVHPRSSLELPISNTRNFSTRVSADSSWRVA</sequence>
<evidence type="ECO:0000313" key="2">
    <source>
        <dbReference type="EMBL" id="KAK5635350.1"/>
    </source>
</evidence>
<dbReference type="AlphaFoldDB" id="A0AAN7UM58"/>
<comment type="caution">
    <text evidence="2">The sequence shown here is derived from an EMBL/GenBank/DDBJ whole genome shotgun (WGS) entry which is preliminary data.</text>
</comment>
<keyword evidence="1" id="KW-1133">Transmembrane helix</keyword>
<accession>A0AAN7UM58</accession>
<proteinExistence type="predicted"/>
<organism evidence="2 3">
    <name type="scientific">Xylaria bambusicola</name>
    <dbReference type="NCBI Taxonomy" id="326684"/>
    <lineage>
        <taxon>Eukaryota</taxon>
        <taxon>Fungi</taxon>
        <taxon>Dikarya</taxon>
        <taxon>Ascomycota</taxon>
        <taxon>Pezizomycotina</taxon>
        <taxon>Sordariomycetes</taxon>
        <taxon>Xylariomycetidae</taxon>
        <taxon>Xylariales</taxon>
        <taxon>Xylariaceae</taxon>
        <taxon>Xylaria</taxon>
    </lineage>
</organism>
<keyword evidence="1" id="KW-0812">Transmembrane</keyword>
<evidence type="ECO:0000313" key="3">
    <source>
        <dbReference type="Proteomes" id="UP001305414"/>
    </source>
</evidence>
<dbReference type="EMBL" id="JAWHQM010000052">
    <property type="protein sequence ID" value="KAK5635350.1"/>
    <property type="molecule type" value="Genomic_DNA"/>
</dbReference>
<evidence type="ECO:0000256" key="1">
    <source>
        <dbReference type="SAM" id="Phobius"/>
    </source>
</evidence>
<dbReference type="Proteomes" id="UP001305414">
    <property type="component" value="Unassembled WGS sequence"/>
</dbReference>
<name>A0AAN7UM58_9PEZI</name>